<name>A0A382LHD2_9ZZZZ</name>
<accession>A0A382LHD2</accession>
<organism evidence="1">
    <name type="scientific">marine metagenome</name>
    <dbReference type="NCBI Taxonomy" id="408172"/>
    <lineage>
        <taxon>unclassified sequences</taxon>
        <taxon>metagenomes</taxon>
        <taxon>ecological metagenomes</taxon>
    </lineage>
</organism>
<evidence type="ECO:0000313" key="1">
    <source>
        <dbReference type="EMBL" id="SVC36188.1"/>
    </source>
</evidence>
<sequence length="28" mass="3178">MLREAKEQCDYLICGLQIDPTGRPGKNK</sequence>
<dbReference type="EMBL" id="UINC01087110">
    <property type="protein sequence ID" value="SVC36188.1"/>
    <property type="molecule type" value="Genomic_DNA"/>
</dbReference>
<reference evidence="1" key="1">
    <citation type="submission" date="2018-05" db="EMBL/GenBank/DDBJ databases">
        <authorList>
            <person name="Lanie J.A."/>
            <person name="Ng W.-L."/>
            <person name="Kazmierczak K.M."/>
            <person name="Andrzejewski T.M."/>
            <person name="Davidsen T.M."/>
            <person name="Wayne K.J."/>
            <person name="Tettelin H."/>
            <person name="Glass J.I."/>
            <person name="Rusch D."/>
            <person name="Podicherti R."/>
            <person name="Tsui H.-C.T."/>
            <person name="Winkler M.E."/>
        </authorList>
    </citation>
    <scope>NUCLEOTIDE SEQUENCE</scope>
</reference>
<dbReference type="AlphaFoldDB" id="A0A382LHD2"/>
<gene>
    <name evidence="1" type="ORF">METZ01_LOCUS289042</name>
</gene>
<feature type="non-terminal residue" evidence="1">
    <location>
        <position position="28"/>
    </location>
</feature>
<proteinExistence type="predicted"/>
<protein>
    <submittedName>
        <fullName evidence="1">Uncharacterized protein</fullName>
    </submittedName>
</protein>